<dbReference type="GO" id="GO:0016651">
    <property type="term" value="F:oxidoreductase activity, acting on NAD(P)H"/>
    <property type="evidence" value="ECO:0007669"/>
    <property type="project" value="InterPro"/>
</dbReference>
<keyword evidence="9" id="KW-0520">NAD</keyword>
<dbReference type="GO" id="GO:0051539">
    <property type="term" value="F:4 iron, 4 sulfur cluster binding"/>
    <property type="evidence" value="ECO:0007669"/>
    <property type="project" value="UniProtKB-KW"/>
</dbReference>
<feature type="region of interest" description="Disordered" evidence="12">
    <location>
        <begin position="197"/>
        <end position="219"/>
    </location>
</feature>
<evidence type="ECO:0000256" key="1">
    <source>
        <dbReference type="ARBA" id="ARBA00022475"/>
    </source>
</evidence>
<keyword evidence="2" id="KW-0004">4Fe-4S</keyword>
<protein>
    <submittedName>
        <fullName evidence="14">NADH-quinone oxidoreductase subunit I</fullName>
    </submittedName>
</protein>
<dbReference type="GO" id="GO:0016020">
    <property type="term" value="C:membrane"/>
    <property type="evidence" value="ECO:0007669"/>
    <property type="project" value="InterPro"/>
</dbReference>
<feature type="domain" description="4Fe-4S ferredoxin-type" evidence="13">
    <location>
        <begin position="52"/>
        <end position="82"/>
    </location>
</feature>
<dbReference type="GO" id="GO:0046872">
    <property type="term" value="F:metal ion binding"/>
    <property type="evidence" value="ECO:0007669"/>
    <property type="project" value="UniProtKB-KW"/>
</dbReference>
<accession>A0A1H5VVB2</accession>
<dbReference type="InterPro" id="IPR017896">
    <property type="entry name" value="4Fe4S_Fe-S-bd"/>
</dbReference>
<name>A0A1H5VVB2_9BACT</name>
<evidence type="ECO:0000256" key="3">
    <source>
        <dbReference type="ARBA" id="ARBA00022719"/>
    </source>
</evidence>
<evidence type="ECO:0000313" key="14">
    <source>
        <dbReference type="EMBL" id="SEF91083.1"/>
    </source>
</evidence>
<evidence type="ECO:0000256" key="5">
    <source>
        <dbReference type="ARBA" id="ARBA00022737"/>
    </source>
</evidence>
<dbReference type="Gene3D" id="3.30.70.3270">
    <property type="match status" value="1"/>
</dbReference>
<dbReference type="GO" id="GO:0048038">
    <property type="term" value="F:quinone binding"/>
    <property type="evidence" value="ECO:0007669"/>
    <property type="project" value="UniProtKB-KW"/>
</dbReference>
<feature type="domain" description="4Fe-4S ferredoxin-type" evidence="13">
    <location>
        <begin position="98"/>
        <end position="127"/>
    </location>
</feature>
<keyword evidence="7" id="KW-0408">Iron</keyword>
<keyword evidence="1" id="KW-1003">Cell membrane</keyword>
<dbReference type="OrthoDB" id="9803192at2"/>
<reference evidence="14 15" key="1">
    <citation type="submission" date="2016-10" db="EMBL/GenBank/DDBJ databases">
        <authorList>
            <person name="de Groot N.N."/>
        </authorList>
    </citation>
    <scope>NUCLEOTIDE SEQUENCE [LARGE SCALE GENOMIC DNA]</scope>
    <source>
        <strain evidence="14 15">DSM 22489</strain>
    </source>
</reference>
<evidence type="ECO:0000256" key="12">
    <source>
        <dbReference type="SAM" id="MobiDB-lite"/>
    </source>
</evidence>
<evidence type="ECO:0000256" key="2">
    <source>
        <dbReference type="ARBA" id="ARBA00022485"/>
    </source>
</evidence>
<dbReference type="SUPFAM" id="SSF54862">
    <property type="entry name" value="4Fe-4S ferredoxins"/>
    <property type="match status" value="1"/>
</dbReference>
<dbReference type="PROSITE" id="PS00198">
    <property type="entry name" value="4FE4S_FER_1"/>
    <property type="match status" value="1"/>
</dbReference>
<keyword evidence="5" id="KW-0677">Repeat</keyword>
<keyword evidence="11" id="KW-0472">Membrane</keyword>
<evidence type="ECO:0000256" key="4">
    <source>
        <dbReference type="ARBA" id="ARBA00022723"/>
    </source>
</evidence>
<dbReference type="PANTHER" id="PTHR10849">
    <property type="entry name" value="NADH DEHYDROGENASE UBIQUINONE IRON-SULFUR PROTEIN 8, MITOCHONDRIAL"/>
    <property type="match status" value="1"/>
</dbReference>
<keyword evidence="4" id="KW-0479">Metal-binding</keyword>
<dbReference type="AlphaFoldDB" id="A0A1H5VVB2"/>
<evidence type="ECO:0000256" key="7">
    <source>
        <dbReference type="ARBA" id="ARBA00023004"/>
    </source>
</evidence>
<dbReference type="PANTHER" id="PTHR10849:SF24">
    <property type="entry name" value="NADH-QUINONE OXIDOREDUCTASE SUBUNIT I 2"/>
    <property type="match status" value="1"/>
</dbReference>
<evidence type="ECO:0000256" key="9">
    <source>
        <dbReference type="ARBA" id="ARBA00023027"/>
    </source>
</evidence>
<dbReference type="InterPro" id="IPR010226">
    <property type="entry name" value="NADH_quinone_OxRdtase_chainI"/>
</dbReference>
<keyword evidence="10" id="KW-0830">Ubiquinone</keyword>
<evidence type="ECO:0000259" key="13">
    <source>
        <dbReference type="PROSITE" id="PS51379"/>
    </source>
</evidence>
<keyword evidence="8" id="KW-0411">Iron-sulfur</keyword>
<keyword evidence="3" id="KW-0874">Quinone</keyword>
<dbReference type="Proteomes" id="UP000236728">
    <property type="component" value="Unassembled WGS sequence"/>
</dbReference>
<evidence type="ECO:0000256" key="8">
    <source>
        <dbReference type="ARBA" id="ARBA00023014"/>
    </source>
</evidence>
<sequence length="219" mass="23684">MVGSGILKGLAETARNFVGSYASEERMTTVEYPEEKLPRIEASRNFPFLVFDGDDWHAGMRCVSCQICEKECPPKCIYIEKSTDKKPDAVGKLQNYPARFDIDISVCMSCQICVEVCPFDAIKMDNAFEYFATDRFGDLVLDKQKLSRSNEYYHQIHPTEAANVDAELAAARAKAAPKPAAPAAAAAAPAVAKPAAAPEVTASTANKPAANDPAKESNG</sequence>
<evidence type="ECO:0000256" key="10">
    <source>
        <dbReference type="ARBA" id="ARBA00023075"/>
    </source>
</evidence>
<keyword evidence="6" id="KW-1278">Translocase</keyword>
<evidence type="ECO:0000256" key="6">
    <source>
        <dbReference type="ARBA" id="ARBA00022967"/>
    </source>
</evidence>
<organism evidence="14 15">
    <name type="scientific">Bryocella elongata</name>
    <dbReference type="NCBI Taxonomy" id="863522"/>
    <lineage>
        <taxon>Bacteria</taxon>
        <taxon>Pseudomonadati</taxon>
        <taxon>Acidobacteriota</taxon>
        <taxon>Terriglobia</taxon>
        <taxon>Terriglobales</taxon>
        <taxon>Acidobacteriaceae</taxon>
        <taxon>Bryocella</taxon>
    </lineage>
</organism>
<evidence type="ECO:0000313" key="15">
    <source>
        <dbReference type="Proteomes" id="UP000236728"/>
    </source>
</evidence>
<proteinExistence type="predicted"/>
<dbReference type="RefSeq" id="WP_103932273.1">
    <property type="nucleotide sequence ID" value="NZ_FNVA01000002.1"/>
</dbReference>
<dbReference type="InterPro" id="IPR017900">
    <property type="entry name" value="4Fe4S_Fe_S_CS"/>
</dbReference>
<dbReference type="EMBL" id="FNVA01000002">
    <property type="protein sequence ID" value="SEF91083.1"/>
    <property type="molecule type" value="Genomic_DNA"/>
</dbReference>
<dbReference type="PROSITE" id="PS51379">
    <property type="entry name" value="4FE4S_FER_2"/>
    <property type="match status" value="2"/>
</dbReference>
<dbReference type="Pfam" id="PF12838">
    <property type="entry name" value="Fer4_7"/>
    <property type="match status" value="1"/>
</dbReference>
<keyword evidence="15" id="KW-1185">Reference proteome</keyword>
<evidence type="ECO:0000256" key="11">
    <source>
        <dbReference type="ARBA" id="ARBA00023136"/>
    </source>
</evidence>
<gene>
    <name evidence="14" type="ORF">SAMN05421819_1324</name>
</gene>